<dbReference type="AlphaFoldDB" id="X6LA85"/>
<keyword evidence="5" id="KW-0418">Kinase</keyword>
<evidence type="ECO:0000256" key="3">
    <source>
        <dbReference type="SAM" id="Phobius"/>
    </source>
</evidence>
<organism evidence="5 6">
    <name type="scientific">Reticulomyxa filosa</name>
    <dbReference type="NCBI Taxonomy" id="46433"/>
    <lineage>
        <taxon>Eukaryota</taxon>
        <taxon>Sar</taxon>
        <taxon>Rhizaria</taxon>
        <taxon>Retaria</taxon>
        <taxon>Foraminifera</taxon>
        <taxon>Monothalamids</taxon>
        <taxon>Reticulomyxidae</taxon>
        <taxon>Reticulomyxa</taxon>
    </lineage>
</organism>
<dbReference type="SUPFAM" id="SSF56112">
    <property type="entry name" value="Protein kinase-like (PK-like)"/>
    <property type="match status" value="1"/>
</dbReference>
<evidence type="ECO:0000259" key="4">
    <source>
        <dbReference type="PROSITE" id="PS50011"/>
    </source>
</evidence>
<dbReference type="InterPro" id="IPR000719">
    <property type="entry name" value="Prot_kinase_dom"/>
</dbReference>
<sequence length="317" mass="37441">FFKKKKKKKKKKKRELHIQFITYNILLGLKVLHAANIVHRDLKPANVLVNENVSCKVLCVCVFDWLISPLDINHSPLVQCIVYIRVTRQLFFFFFKKKKKALHTHICDFGLSRCISSNEQLPTPKSRNMLSITLSHVRNPKSKQMLNSPEISLRRLIVVFFKKKLLLLIFIIYELLKKKKKNLTRHVVTRWYRAPEVMLFSLSREYLKAIDLWSVGCILAELFMMSRDNCSDHKQRGALFPGHSCFPLSAKSSATCLEKMDQLNGSLYFFFCFFYLCIYVFMFSFQKTLFKSSLYFLSPFFNYTNVSDIRCDWHTYT</sequence>
<protein>
    <submittedName>
        <fullName evidence="5">Mitogen-activated protein kinase</fullName>
    </submittedName>
</protein>
<dbReference type="InterPro" id="IPR050117">
    <property type="entry name" value="MAPK"/>
</dbReference>
<gene>
    <name evidence="5" type="ORF">RFI_39471</name>
</gene>
<evidence type="ECO:0000313" key="5">
    <source>
        <dbReference type="EMBL" id="ETN98046.1"/>
    </source>
</evidence>
<dbReference type="InterPro" id="IPR008271">
    <property type="entry name" value="Ser/Thr_kinase_AS"/>
</dbReference>
<evidence type="ECO:0000256" key="1">
    <source>
        <dbReference type="ARBA" id="ARBA00022741"/>
    </source>
</evidence>
<dbReference type="Proteomes" id="UP000023152">
    <property type="component" value="Unassembled WGS sequence"/>
</dbReference>
<comment type="caution">
    <text evidence="5">The sequence shown here is derived from an EMBL/GenBank/DDBJ whole genome shotgun (WGS) entry which is preliminary data.</text>
</comment>
<reference evidence="5 6" key="1">
    <citation type="journal article" date="2013" name="Curr. Biol.">
        <title>The Genome of the Foraminiferan Reticulomyxa filosa.</title>
        <authorList>
            <person name="Glockner G."/>
            <person name="Hulsmann N."/>
            <person name="Schleicher M."/>
            <person name="Noegel A.A."/>
            <person name="Eichinger L."/>
            <person name="Gallinger C."/>
            <person name="Pawlowski J."/>
            <person name="Sierra R."/>
            <person name="Euteneuer U."/>
            <person name="Pillet L."/>
            <person name="Moustafa A."/>
            <person name="Platzer M."/>
            <person name="Groth M."/>
            <person name="Szafranski K."/>
            <person name="Schliwa M."/>
        </authorList>
    </citation>
    <scope>NUCLEOTIDE SEQUENCE [LARGE SCALE GENOMIC DNA]</scope>
</reference>
<dbReference type="Pfam" id="PF00069">
    <property type="entry name" value="Pkinase"/>
    <property type="match status" value="2"/>
</dbReference>
<dbReference type="PROSITE" id="PS00108">
    <property type="entry name" value="PROTEIN_KINASE_ST"/>
    <property type="match status" value="1"/>
</dbReference>
<feature type="transmembrane region" description="Helical" evidence="3">
    <location>
        <begin position="156"/>
        <end position="176"/>
    </location>
</feature>
<keyword evidence="2" id="KW-0067">ATP-binding</keyword>
<dbReference type="OrthoDB" id="192887at2759"/>
<keyword evidence="6" id="KW-1185">Reference proteome</keyword>
<keyword evidence="3" id="KW-0472">Membrane</keyword>
<dbReference type="PROSITE" id="PS50011">
    <property type="entry name" value="PROTEIN_KINASE_DOM"/>
    <property type="match status" value="1"/>
</dbReference>
<feature type="non-terminal residue" evidence="5">
    <location>
        <position position="1"/>
    </location>
</feature>
<keyword evidence="3" id="KW-1133">Transmembrane helix</keyword>
<feature type="transmembrane region" description="Helical" evidence="3">
    <location>
        <begin position="267"/>
        <end position="285"/>
    </location>
</feature>
<feature type="transmembrane region" description="Helical" evidence="3">
    <location>
        <begin position="20"/>
        <end position="38"/>
    </location>
</feature>
<dbReference type="GO" id="GO:0004672">
    <property type="term" value="F:protein kinase activity"/>
    <property type="evidence" value="ECO:0007669"/>
    <property type="project" value="InterPro"/>
</dbReference>
<keyword evidence="5" id="KW-0808">Transferase</keyword>
<dbReference type="SMART" id="SM00220">
    <property type="entry name" value="S_TKc"/>
    <property type="match status" value="1"/>
</dbReference>
<feature type="domain" description="Protein kinase" evidence="4">
    <location>
        <begin position="1"/>
        <end position="317"/>
    </location>
</feature>
<evidence type="ECO:0000313" key="6">
    <source>
        <dbReference type="Proteomes" id="UP000023152"/>
    </source>
</evidence>
<name>X6LA85_RETFI</name>
<evidence type="ECO:0000256" key="2">
    <source>
        <dbReference type="ARBA" id="ARBA00022840"/>
    </source>
</evidence>
<dbReference type="EMBL" id="ASPP01047815">
    <property type="protein sequence ID" value="ETN98046.1"/>
    <property type="molecule type" value="Genomic_DNA"/>
</dbReference>
<keyword evidence="3" id="KW-0812">Transmembrane</keyword>
<keyword evidence="1" id="KW-0547">Nucleotide-binding</keyword>
<dbReference type="GO" id="GO:0005524">
    <property type="term" value="F:ATP binding"/>
    <property type="evidence" value="ECO:0007669"/>
    <property type="project" value="UniProtKB-KW"/>
</dbReference>
<dbReference type="PANTHER" id="PTHR24055">
    <property type="entry name" value="MITOGEN-ACTIVATED PROTEIN KINASE"/>
    <property type="match status" value="1"/>
</dbReference>
<dbReference type="Gene3D" id="1.10.510.10">
    <property type="entry name" value="Transferase(Phosphotransferase) domain 1"/>
    <property type="match status" value="1"/>
</dbReference>
<proteinExistence type="predicted"/>
<dbReference type="InterPro" id="IPR011009">
    <property type="entry name" value="Kinase-like_dom_sf"/>
</dbReference>
<accession>X6LA85</accession>